<dbReference type="Proteomes" id="UP000776276">
    <property type="component" value="Unassembled WGS sequence"/>
</dbReference>
<dbReference type="RefSeq" id="WP_216325449.1">
    <property type="nucleotide sequence ID" value="NZ_JAHKRT010000006.1"/>
</dbReference>
<evidence type="ECO:0000313" key="2">
    <source>
        <dbReference type="Proteomes" id="UP000776276"/>
    </source>
</evidence>
<keyword evidence="2" id="KW-1185">Reference proteome</keyword>
<gene>
    <name evidence="1" type="ORF">KOF26_12785</name>
</gene>
<protein>
    <submittedName>
        <fullName evidence="1">Uncharacterized protein</fullName>
    </submittedName>
</protein>
<organism evidence="1 2">
    <name type="scientific">Sphingomonas quercus</name>
    <dbReference type="NCBI Taxonomy" id="2842451"/>
    <lineage>
        <taxon>Bacteria</taxon>
        <taxon>Pseudomonadati</taxon>
        <taxon>Pseudomonadota</taxon>
        <taxon>Alphaproteobacteria</taxon>
        <taxon>Sphingomonadales</taxon>
        <taxon>Sphingomonadaceae</taxon>
        <taxon>Sphingomonas</taxon>
    </lineage>
</organism>
<name>A0ABS6BNB8_9SPHN</name>
<comment type="caution">
    <text evidence="1">The sequence shown here is derived from an EMBL/GenBank/DDBJ whole genome shotgun (WGS) entry which is preliminary data.</text>
</comment>
<proteinExistence type="predicted"/>
<dbReference type="EMBL" id="JAHKRT010000006">
    <property type="protein sequence ID" value="MBU3078744.1"/>
    <property type="molecule type" value="Genomic_DNA"/>
</dbReference>
<accession>A0ABS6BNB8</accession>
<reference evidence="1 2" key="1">
    <citation type="submission" date="2021-06" db="EMBL/GenBank/DDBJ databases">
        <title>Sphingomonas sp. XMGL2, whole genome shotgun sequencing project.</title>
        <authorList>
            <person name="Zhao G."/>
            <person name="Shen L."/>
        </authorList>
    </citation>
    <scope>NUCLEOTIDE SEQUENCE [LARGE SCALE GENOMIC DNA]</scope>
    <source>
        <strain evidence="1 2">XMGL2</strain>
    </source>
</reference>
<evidence type="ECO:0000313" key="1">
    <source>
        <dbReference type="EMBL" id="MBU3078744.1"/>
    </source>
</evidence>
<sequence>MQISKLDPRTRLSIEMALAGDRGAAALIRQQDDAAARIGMCGAEIDAARAGRSFDVRGARALELALAVKRSDYRKVRSRAIRAGFDDEACREIEGIAIAHASSAEANGHG</sequence>